<protein>
    <recommendedName>
        <fullName evidence="3">beta-N-acetylhexosaminidase</fullName>
        <ecNumber evidence="3">3.2.1.52</ecNumber>
    </recommendedName>
</protein>
<dbReference type="InterPro" id="IPR001764">
    <property type="entry name" value="Glyco_hydro_3_N"/>
</dbReference>
<comment type="catalytic activity">
    <reaction evidence="1">
        <text>Hydrolysis of terminal non-reducing N-acetyl-D-hexosamine residues in N-acetyl-beta-D-hexosaminides.</text>
        <dbReference type="EC" id="3.2.1.52"/>
    </reaction>
</comment>
<evidence type="ECO:0000256" key="5">
    <source>
        <dbReference type="ARBA" id="ARBA00023295"/>
    </source>
</evidence>
<comment type="similarity">
    <text evidence="2">Belongs to the glycosyl hydrolase 3 family.</text>
</comment>
<keyword evidence="5 7" id="KW-0326">Glycosidase</keyword>
<evidence type="ECO:0000256" key="4">
    <source>
        <dbReference type="ARBA" id="ARBA00022801"/>
    </source>
</evidence>
<dbReference type="InterPro" id="IPR050226">
    <property type="entry name" value="NagZ_Beta-hexosaminidase"/>
</dbReference>
<gene>
    <name evidence="7" type="primary">nagZ</name>
    <name evidence="7" type="ORF">HY730_03185</name>
</gene>
<dbReference type="Gene3D" id="3.20.20.300">
    <property type="entry name" value="Glycoside hydrolase, family 3, N-terminal domain"/>
    <property type="match status" value="1"/>
</dbReference>
<dbReference type="Pfam" id="PF00933">
    <property type="entry name" value="Glyco_hydro_3"/>
    <property type="match status" value="1"/>
</dbReference>
<accession>A0A933LPQ2</accession>
<dbReference type="PANTHER" id="PTHR30480">
    <property type="entry name" value="BETA-HEXOSAMINIDASE-RELATED"/>
    <property type="match status" value="1"/>
</dbReference>
<feature type="domain" description="Glycoside hydrolase family 3 N-terminal" evidence="6">
    <location>
        <begin position="7"/>
        <end position="329"/>
    </location>
</feature>
<dbReference type="NCBIfam" id="NF003740">
    <property type="entry name" value="PRK05337.1"/>
    <property type="match status" value="1"/>
</dbReference>
<comment type="caution">
    <text evidence="7">The sequence shown here is derived from an EMBL/GenBank/DDBJ whole genome shotgun (WGS) entry which is preliminary data.</text>
</comment>
<evidence type="ECO:0000313" key="7">
    <source>
        <dbReference type="EMBL" id="MBI4595363.1"/>
    </source>
</evidence>
<dbReference type="EMBL" id="JACQWF010000143">
    <property type="protein sequence ID" value="MBI4595363.1"/>
    <property type="molecule type" value="Genomic_DNA"/>
</dbReference>
<evidence type="ECO:0000259" key="6">
    <source>
        <dbReference type="Pfam" id="PF00933"/>
    </source>
</evidence>
<reference evidence="7" key="1">
    <citation type="submission" date="2020-07" db="EMBL/GenBank/DDBJ databases">
        <title>Huge and variable diversity of episymbiotic CPR bacteria and DPANN archaea in groundwater ecosystems.</title>
        <authorList>
            <person name="He C.Y."/>
            <person name="Keren R."/>
            <person name="Whittaker M."/>
            <person name="Farag I.F."/>
            <person name="Doudna J."/>
            <person name="Cate J.H.D."/>
            <person name="Banfield J.F."/>
        </authorList>
    </citation>
    <scope>NUCLEOTIDE SEQUENCE</scope>
    <source>
        <strain evidence="7">NC_groundwater_1482_Ag_S-0.65um_47_24</strain>
    </source>
</reference>
<dbReference type="GO" id="GO:0009254">
    <property type="term" value="P:peptidoglycan turnover"/>
    <property type="evidence" value="ECO:0007669"/>
    <property type="project" value="TreeGrafter"/>
</dbReference>
<sequence length="365" mass="39929">DIDQLALEVKLGQSLILGFEGTHLTQSLKELLEICHIGGVILFSRNYSSPLQLKKLCFDLQHIASQNAPYLPLIISIDQEGGRVCRLREPFTHFPSANVLGKMSDEKLVVEVARATAKELEAVGINTNLAPVLDLATNHLNRVIGDRSFGEKMSCVSRLGAAYIKGLHSGGVLSVAKHFPGHGDTFQDSHLGLPTSWQLESLLRTREMEPFRMASLAGVDAVMTAHVIYPEVERENPATLSEYIIGDLLRKGCSFYGPVMSDDLLMSAISSLYSLPEGALRAYKAGVDMLLISKEEDKGISVYQALLRAAKRGELTEDRINGATYNILSMKRKIKWPEKATVDASSLGVIGCQEHKDLVAKVLGS</sequence>
<feature type="non-terminal residue" evidence="7">
    <location>
        <position position="1"/>
    </location>
</feature>
<dbReference type="InterPro" id="IPR036962">
    <property type="entry name" value="Glyco_hydro_3_N_sf"/>
</dbReference>
<dbReference type="PANTHER" id="PTHR30480:SF13">
    <property type="entry name" value="BETA-HEXOSAMINIDASE"/>
    <property type="match status" value="1"/>
</dbReference>
<evidence type="ECO:0000256" key="2">
    <source>
        <dbReference type="ARBA" id="ARBA00005336"/>
    </source>
</evidence>
<dbReference type="SUPFAM" id="SSF51445">
    <property type="entry name" value="(Trans)glycosidases"/>
    <property type="match status" value="1"/>
</dbReference>
<dbReference type="EC" id="3.2.1.52" evidence="3"/>
<dbReference type="AlphaFoldDB" id="A0A933LPQ2"/>
<proteinExistence type="inferred from homology"/>
<evidence type="ECO:0000313" key="8">
    <source>
        <dbReference type="Proteomes" id="UP000772181"/>
    </source>
</evidence>
<dbReference type="GO" id="GO:0005975">
    <property type="term" value="P:carbohydrate metabolic process"/>
    <property type="evidence" value="ECO:0007669"/>
    <property type="project" value="InterPro"/>
</dbReference>
<dbReference type="InterPro" id="IPR017853">
    <property type="entry name" value="GH"/>
</dbReference>
<dbReference type="GO" id="GO:0004563">
    <property type="term" value="F:beta-N-acetylhexosaminidase activity"/>
    <property type="evidence" value="ECO:0007669"/>
    <property type="project" value="UniProtKB-EC"/>
</dbReference>
<organism evidence="7 8">
    <name type="scientific">Tectimicrobiota bacterium</name>
    <dbReference type="NCBI Taxonomy" id="2528274"/>
    <lineage>
        <taxon>Bacteria</taxon>
        <taxon>Pseudomonadati</taxon>
        <taxon>Nitrospinota/Tectimicrobiota group</taxon>
        <taxon>Candidatus Tectimicrobiota</taxon>
    </lineage>
</organism>
<name>A0A933LPQ2_UNCTE</name>
<dbReference type="Proteomes" id="UP000772181">
    <property type="component" value="Unassembled WGS sequence"/>
</dbReference>
<evidence type="ECO:0000256" key="3">
    <source>
        <dbReference type="ARBA" id="ARBA00012663"/>
    </source>
</evidence>
<evidence type="ECO:0000256" key="1">
    <source>
        <dbReference type="ARBA" id="ARBA00001231"/>
    </source>
</evidence>
<keyword evidence="4 7" id="KW-0378">Hydrolase</keyword>